<protein>
    <submittedName>
        <fullName evidence="1">Uncharacterized protein</fullName>
    </submittedName>
</protein>
<dbReference type="AlphaFoldDB" id="X0TJ49"/>
<gene>
    <name evidence="1" type="ORF">S01H1_19342</name>
</gene>
<evidence type="ECO:0000313" key="1">
    <source>
        <dbReference type="EMBL" id="GAF93548.1"/>
    </source>
</evidence>
<organism evidence="1">
    <name type="scientific">marine sediment metagenome</name>
    <dbReference type="NCBI Taxonomy" id="412755"/>
    <lineage>
        <taxon>unclassified sequences</taxon>
        <taxon>metagenomes</taxon>
        <taxon>ecological metagenomes</taxon>
    </lineage>
</organism>
<dbReference type="EMBL" id="BARS01010436">
    <property type="protein sequence ID" value="GAF93548.1"/>
    <property type="molecule type" value="Genomic_DNA"/>
</dbReference>
<reference evidence="1" key="1">
    <citation type="journal article" date="2014" name="Front. Microbiol.">
        <title>High frequency of phylogenetically diverse reductive dehalogenase-homologous genes in deep subseafloor sedimentary metagenomes.</title>
        <authorList>
            <person name="Kawai M."/>
            <person name="Futagami T."/>
            <person name="Toyoda A."/>
            <person name="Takaki Y."/>
            <person name="Nishi S."/>
            <person name="Hori S."/>
            <person name="Arai W."/>
            <person name="Tsubouchi T."/>
            <person name="Morono Y."/>
            <person name="Uchiyama I."/>
            <person name="Ito T."/>
            <person name="Fujiyama A."/>
            <person name="Inagaki F."/>
            <person name="Takami H."/>
        </authorList>
    </citation>
    <scope>NUCLEOTIDE SEQUENCE</scope>
    <source>
        <strain evidence="1">Expedition CK06-06</strain>
    </source>
</reference>
<accession>X0TJ49</accession>
<sequence length="192" mass="20049">MYGVDRNGVGRPIATDKMGVLLTRSVLMDAAMDGRLFSAASQDNVTTTVAMSTTWTGLGIYNPAASGKDLVFHEFGWHQEIVMLTAAGGFGLFAATSTDAAVGVAVQGAKYGQVGSVAIAEEACTIADPILVRSGLGSHMTGGINTIPSVGMNIVNIDGAIVIPPGYGLFSYTFVVATLNILFHFVWEEIDV</sequence>
<proteinExistence type="predicted"/>
<name>X0TJ49_9ZZZZ</name>
<comment type="caution">
    <text evidence="1">The sequence shown here is derived from an EMBL/GenBank/DDBJ whole genome shotgun (WGS) entry which is preliminary data.</text>
</comment>